<dbReference type="Proteomes" id="UP000663935">
    <property type="component" value="Chromosome"/>
</dbReference>
<gene>
    <name evidence="1" type="ORF">JL193_10535</name>
</gene>
<accession>A0ABX7SR16</accession>
<dbReference type="EMBL" id="CP071795">
    <property type="protein sequence ID" value="QTD36581.1"/>
    <property type="molecule type" value="Genomic_DNA"/>
</dbReference>
<evidence type="ECO:0000313" key="1">
    <source>
        <dbReference type="EMBL" id="QTD36581.1"/>
    </source>
</evidence>
<reference evidence="1 2" key="1">
    <citation type="submission" date="2021-03" db="EMBL/GenBank/DDBJ databases">
        <title>Complete genome of Polaribacter_sp.G4M1.</title>
        <authorList>
            <person name="Jeong S.W."/>
            <person name="Bae J.W."/>
        </authorList>
    </citation>
    <scope>NUCLEOTIDE SEQUENCE [LARGE SCALE GENOMIC DNA]</scope>
    <source>
        <strain evidence="1 2">G4M1</strain>
    </source>
</reference>
<evidence type="ECO:0000313" key="2">
    <source>
        <dbReference type="Proteomes" id="UP000663935"/>
    </source>
</evidence>
<evidence type="ECO:0008006" key="3">
    <source>
        <dbReference type="Google" id="ProtNLM"/>
    </source>
</evidence>
<sequence length="132" mass="15328">MKFKLIDGFLLNTKRLFKLTMRTFIFLFFSAVFAVSPNSSFSQVKVVIDADKEVTVNEVFKIIKNQTDYTFVYQEGIFKKQSKIQLKKGKVRVDNLLNQIILNSNLDIVVTSGNTILIKEKKRNNKQKFQVL</sequence>
<organism evidence="1 2">
    <name type="scientific">Polaribacter batillariae</name>
    <dbReference type="NCBI Taxonomy" id="2808900"/>
    <lineage>
        <taxon>Bacteria</taxon>
        <taxon>Pseudomonadati</taxon>
        <taxon>Bacteroidota</taxon>
        <taxon>Flavobacteriia</taxon>
        <taxon>Flavobacteriales</taxon>
        <taxon>Flavobacteriaceae</taxon>
    </lineage>
</organism>
<keyword evidence="2" id="KW-1185">Reference proteome</keyword>
<name>A0ABX7SR16_9FLAO</name>
<protein>
    <recommendedName>
        <fullName evidence="3">Secretin/TonB short N-terminal domain-containing protein</fullName>
    </recommendedName>
</protein>
<proteinExistence type="predicted"/>
<dbReference type="RefSeq" id="WP_207970765.1">
    <property type="nucleotide sequence ID" value="NZ_CP071795.1"/>
</dbReference>